<reference evidence="2 3" key="1">
    <citation type="submission" date="2019-04" db="EMBL/GenBank/DDBJ databases">
        <title>Friends and foes A comparative genomics study of 23 Aspergillus species from section Flavi.</title>
        <authorList>
            <consortium name="DOE Joint Genome Institute"/>
            <person name="Kjaerbolling I."/>
            <person name="Vesth T."/>
            <person name="Frisvad J.C."/>
            <person name="Nybo J.L."/>
            <person name="Theobald S."/>
            <person name="Kildgaard S."/>
            <person name="Isbrandt T."/>
            <person name="Kuo A."/>
            <person name="Sato A."/>
            <person name="Lyhne E.K."/>
            <person name="Kogle M.E."/>
            <person name="Wiebenga A."/>
            <person name="Kun R.S."/>
            <person name="Lubbers R.J."/>
            <person name="Makela M.R."/>
            <person name="Barry K."/>
            <person name="Chovatia M."/>
            <person name="Clum A."/>
            <person name="Daum C."/>
            <person name="Haridas S."/>
            <person name="He G."/>
            <person name="LaButti K."/>
            <person name="Lipzen A."/>
            <person name="Mondo S."/>
            <person name="Riley R."/>
            <person name="Salamov A."/>
            <person name="Simmons B.A."/>
            <person name="Magnuson J.K."/>
            <person name="Henrissat B."/>
            <person name="Mortensen U.H."/>
            <person name="Larsen T.O."/>
            <person name="Devries R.P."/>
            <person name="Grigoriev I.V."/>
            <person name="Machida M."/>
            <person name="Baker S.E."/>
            <person name="Andersen M.R."/>
        </authorList>
    </citation>
    <scope>NUCLEOTIDE SEQUENCE [LARGE SCALE GENOMIC DNA]</scope>
    <source>
        <strain evidence="2 3">CBS 117625</strain>
    </source>
</reference>
<accession>A0A5N6SWF7</accession>
<protein>
    <submittedName>
        <fullName evidence="2">Uncharacterized protein</fullName>
    </submittedName>
</protein>
<dbReference type="GeneID" id="43638432"/>
<proteinExistence type="predicted"/>
<dbReference type="Proteomes" id="UP000325672">
    <property type="component" value="Unassembled WGS sequence"/>
</dbReference>
<dbReference type="AlphaFoldDB" id="A0A5N6SWF7"/>
<dbReference type="EMBL" id="ML743568">
    <property type="protein sequence ID" value="KAE8139028.1"/>
    <property type="molecule type" value="Genomic_DNA"/>
</dbReference>
<dbReference type="RefSeq" id="XP_031915091.1">
    <property type="nucleotide sequence ID" value="XM_032054222.1"/>
</dbReference>
<name>A0A5N6SWF7_ASPPS</name>
<keyword evidence="3" id="KW-1185">Reference proteome</keyword>
<sequence length="72" mass="8375">MQSSLLVKIAFMECLVLQILLPPGKTFRVFETMHLFVAHERATGLKYRGTYHAWIISRASQWMLLMDVCQDC</sequence>
<evidence type="ECO:0000313" key="3">
    <source>
        <dbReference type="Proteomes" id="UP000325672"/>
    </source>
</evidence>
<organism evidence="2 3">
    <name type="scientific">Aspergillus pseudotamarii</name>
    <dbReference type="NCBI Taxonomy" id="132259"/>
    <lineage>
        <taxon>Eukaryota</taxon>
        <taxon>Fungi</taxon>
        <taxon>Dikarya</taxon>
        <taxon>Ascomycota</taxon>
        <taxon>Pezizomycotina</taxon>
        <taxon>Eurotiomycetes</taxon>
        <taxon>Eurotiomycetidae</taxon>
        <taxon>Eurotiales</taxon>
        <taxon>Aspergillaceae</taxon>
        <taxon>Aspergillus</taxon>
        <taxon>Aspergillus subgen. Circumdati</taxon>
    </lineage>
</organism>
<feature type="chain" id="PRO_5025029869" evidence="1">
    <location>
        <begin position="27"/>
        <end position="72"/>
    </location>
</feature>
<evidence type="ECO:0000256" key="1">
    <source>
        <dbReference type="SAM" id="SignalP"/>
    </source>
</evidence>
<gene>
    <name evidence="2" type="ORF">BDV38DRAFT_243443</name>
</gene>
<keyword evidence="1" id="KW-0732">Signal</keyword>
<feature type="signal peptide" evidence="1">
    <location>
        <begin position="1"/>
        <end position="26"/>
    </location>
</feature>
<evidence type="ECO:0000313" key="2">
    <source>
        <dbReference type="EMBL" id="KAE8139028.1"/>
    </source>
</evidence>